<evidence type="ECO:0000313" key="2">
    <source>
        <dbReference type="EMBL" id="CCO17887.1"/>
    </source>
</evidence>
<dbReference type="Pfam" id="PF03652">
    <property type="entry name" value="RuvX"/>
    <property type="match status" value="1"/>
</dbReference>
<protein>
    <recommendedName>
        <fullName evidence="4">Pre-16S rRNA nuclease</fullName>
    </recommendedName>
</protein>
<evidence type="ECO:0008006" key="4">
    <source>
        <dbReference type="Google" id="ProtNLM"/>
    </source>
</evidence>
<sequence>MNRAAKNAPINENFATRRALGIDYGLSKTGLAISSGGFAPRPLESLLCKGKSRVELIREIVDVAERERADVYVVGYPRQTREELELLEEKIREVTESNAQNKENKKVPIRMHRVCEQFAEALAQVSTTAERKIPVEMYDESFTSDEAMSMKRGSLASDDPKLDSIAAALLLERYFEQTDGEPIRITPSSSSSSSWGNRNK</sequence>
<reference evidence="2 3" key="1">
    <citation type="submission" date="2011-10" db="EMBL/GenBank/DDBJ databases">
        <authorList>
            <person name="Genoscope - CEA"/>
        </authorList>
    </citation>
    <scope>NUCLEOTIDE SEQUENCE [LARGE SCALE GENOMIC DNA]</scope>
    <source>
        <strain evidence="2 3">RCC 1105</strain>
    </source>
</reference>
<organism evidence="2 3">
    <name type="scientific">Bathycoccus prasinos</name>
    <dbReference type="NCBI Taxonomy" id="41875"/>
    <lineage>
        <taxon>Eukaryota</taxon>
        <taxon>Viridiplantae</taxon>
        <taxon>Chlorophyta</taxon>
        <taxon>Mamiellophyceae</taxon>
        <taxon>Mamiellales</taxon>
        <taxon>Bathycoccaceae</taxon>
        <taxon>Bathycoccus</taxon>
    </lineage>
</organism>
<dbReference type="HAMAP" id="MF_00651">
    <property type="entry name" value="Nuclease_YqgF"/>
    <property type="match status" value="1"/>
</dbReference>
<dbReference type="SUPFAM" id="SSF53098">
    <property type="entry name" value="Ribonuclease H-like"/>
    <property type="match status" value="1"/>
</dbReference>
<dbReference type="GO" id="GO:0000967">
    <property type="term" value="P:rRNA 5'-end processing"/>
    <property type="evidence" value="ECO:0007669"/>
    <property type="project" value="TreeGrafter"/>
</dbReference>
<dbReference type="InterPro" id="IPR012337">
    <property type="entry name" value="RNaseH-like_sf"/>
</dbReference>
<dbReference type="OrthoDB" id="513770at2759"/>
<dbReference type="Proteomes" id="UP000198341">
    <property type="component" value="Chromosome 8"/>
</dbReference>
<name>K8EIB0_9CHLO</name>
<evidence type="ECO:0000256" key="1">
    <source>
        <dbReference type="SAM" id="MobiDB-lite"/>
    </source>
</evidence>
<dbReference type="KEGG" id="bpg:Bathy08g00360"/>
<dbReference type="PANTHER" id="PTHR33317">
    <property type="entry name" value="POLYNUCLEOTIDYL TRANSFERASE, RIBONUCLEASE H-LIKE SUPERFAMILY PROTEIN"/>
    <property type="match status" value="1"/>
</dbReference>
<dbReference type="InterPro" id="IPR005227">
    <property type="entry name" value="YqgF"/>
</dbReference>
<gene>
    <name evidence="2" type="ORF">Bathy08g00360</name>
</gene>
<dbReference type="eggNOG" id="KOG0228">
    <property type="taxonomic scope" value="Eukaryota"/>
</dbReference>
<dbReference type="GeneID" id="19014015"/>
<dbReference type="EMBL" id="FO082271">
    <property type="protein sequence ID" value="CCO17887.1"/>
    <property type="molecule type" value="Genomic_DNA"/>
</dbReference>
<dbReference type="InterPro" id="IPR037027">
    <property type="entry name" value="YqgF/RNaseH-like_dom_sf"/>
</dbReference>
<dbReference type="STRING" id="41875.K8EIB0"/>
<keyword evidence="3" id="KW-1185">Reference proteome</keyword>
<dbReference type="CDD" id="cd16964">
    <property type="entry name" value="YqgF"/>
    <property type="match status" value="1"/>
</dbReference>
<feature type="region of interest" description="Disordered" evidence="1">
    <location>
        <begin position="180"/>
        <end position="200"/>
    </location>
</feature>
<proteinExistence type="inferred from homology"/>
<accession>K8EIB0</accession>
<dbReference type="Gene3D" id="3.30.420.140">
    <property type="entry name" value="YqgF/RNase H-like domain"/>
    <property type="match status" value="1"/>
</dbReference>
<dbReference type="RefSeq" id="XP_007511766.1">
    <property type="nucleotide sequence ID" value="XM_007511704.1"/>
</dbReference>
<evidence type="ECO:0000313" key="3">
    <source>
        <dbReference type="Proteomes" id="UP000198341"/>
    </source>
</evidence>
<dbReference type="PANTHER" id="PTHR33317:SF4">
    <property type="entry name" value="POLYNUCLEOTIDYL TRANSFERASE, RIBONUCLEASE H-LIKE SUPERFAMILY PROTEIN"/>
    <property type="match status" value="1"/>
</dbReference>
<dbReference type="AlphaFoldDB" id="K8EIB0"/>